<gene>
    <name evidence="1" type="ORF">CYFUS_007214</name>
</gene>
<protein>
    <submittedName>
        <fullName evidence="1">Peptidase M3</fullName>
    </submittedName>
</protein>
<evidence type="ECO:0000313" key="1">
    <source>
        <dbReference type="EMBL" id="ATB41744.1"/>
    </source>
</evidence>
<sequence>MRRLRLLRDFIATQVEEALAAEDAEAVARLEASARLSVDDQVLSFGEALGRIGGIEAM</sequence>
<name>A0A250JCV7_9BACT</name>
<dbReference type="Proteomes" id="UP000217257">
    <property type="component" value="Chromosome"/>
</dbReference>
<dbReference type="AlphaFoldDB" id="A0A250JCV7"/>
<proteinExistence type="predicted"/>
<dbReference type="EMBL" id="CP022098">
    <property type="protein sequence ID" value="ATB41744.1"/>
    <property type="molecule type" value="Genomic_DNA"/>
</dbReference>
<dbReference type="RefSeq" id="WP_198316263.1">
    <property type="nucleotide sequence ID" value="NZ_CP022098.1"/>
</dbReference>
<evidence type="ECO:0000313" key="2">
    <source>
        <dbReference type="Proteomes" id="UP000217257"/>
    </source>
</evidence>
<organism evidence="1 2">
    <name type="scientific">Cystobacter fuscus</name>
    <dbReference type="NCBI Taxonomy" id="43"/>
    <lineage>
        <taxon>Bacteria</taxon>
        <taxon>Pseudomonadati</taxon>
        <taxon>Myxococcota</taxon>
        <taxon>Myxococcia</taxon>
        <taxon>Myxococcales</taxon>
        <taxon>Cystobacterineae</taxon>
        <taxon>Archangiaceae</taxon>
        <taxon>Cystobacter</taxon>
    </lineage>
</organism>
<dbReference type="KEGG" id="cfus:CYFUS_007214"/>
<reference evidence="1 2" key="1">
    <citation type="submission" date="2017-06" db="EMBL/GenBank/DDBJ databases">
        <title>Sequencing and comparative analysis of myxobacterial genomes.</title>
        <authorList>
            <person name="Rupp O."/>
            <person name="Goesmann A."/>
            <person name="Sogaard-Andersen L."/>
        </authorList>
    </citation>
    <scope>NUCLEOTIDE SEQUENCE [LARGE SCALE GENOMIC DNA]</scope>
    <source>
        <strain evidence="1 2">DSM 52655</strain>
    </source>
</reference>
<accession>A0A250JCV7</accession>